<accession>A0A803PRI4</accession>
<dbReference type="AlphaFoldDB" id="A0A803PRI4"/>
<keyword evidence="2" id="KW-1185">Reference proteome</keyword>
<reference evidence="1" key="2">
    <citation type="submission" date="2021-03" db="UniProtKB">
        <authorList>
            <consortium name="EnsemblPlants"/>
        </authorList>
    </citation>
    <scope>IDENTIFICATION</scope>
</reference>
<evidence type="ECO:0000313" key="1">
    <source>
        <dbReference type="EnsemblPlants" id="cds.evm.model.05.710"/>
    </source>
</evidence>
<evidence type="ECO:0008006" key="3">
    <source>
        <dbReference type="Google" id="ProtNLM"/>
    </source>
</evidence>
<dbReference type="Gramene" id="evm.model.05.710">
    <property type="protein sequence ID" value="cds.evm.model.05.710"/>
    <property type="gene ID" value="evm.TU.05.710"/>
</dbReference>
<dbReference type="EMBL" id="UZAU01000442">
    <property type="status" value="NOT_ANNOTATED_CDS"/>
    <property type="molecule type" value="Genomic_DNA"/>
</dbReference>
<reference evidence="1" key="1">
    <citation type="submission" date="2018-11" db="EMBL/GenBank/DDBJ databases">
        <authorList>
            <person name="Grassa J C."/>
        </authorList>
    </citation>
    <scope>NUCLEOTIDE SEQUENCE [LARGE SCALE GENOMIC DNA]</scope>
</reference>
<sequence>MRGCCGIVFRVLEQSTDDSNGQVVVAMSRPYPSCFKPKVMEALALVFSLISHVFQSANTFAHALAKYALSVDKECVWLEKFPPPLMTIVL</sequence>
<proteinExistence type="predicted"/>
<organism evidence="1 2">
    <name type="scientific">Cannabis sativa</name>
    <name type="common">Hemp</name>
    <name type="synonym">Marijuana</name>
    <dbReference type="NCBI Taxonomy" id="3483"/>
    <lineage>
        <taxon>Eukaryota</taxon>
        <taxon>Viridiplantae</taxon>
        <taxon>Streptophyta</taxon>
        <taxon>Embryophyta</taxon>
        <taxon>Tracheophyta</taxon>
        <taxon>Spermatophyta</taxon>
        <taxon>Magnoliopsida</taxon>
        <taxon>eudicotyledons</taxon>
        <taxon>Gunneridae</taxon>
        <taxon>Pentapetalae</taxon>
        <taxon>rosids</taxon>
        <taxon>fabids</taxon>
        <taxon>Rosales</taxon>
        <taxon>Cannabaceae</taxon>
        <taxon>Cannabis</taxon>
    </lineage>
</organism>
<dbReference type="Proteomes" id="UP000596661">
    <property type="component" value="Chromosome 5"/>
</dbReference>
<evidence type="ECO:0000313" key="2">
    <source>
        <dbReference type="Proteomes" id="UP000596661"/>
    </source>
</evidence>
<name>A0A803PRI4_CANSA</name>
<protein>
    <recommendedName>
        <fullName evidence="3">RNase H type-1 domain-containing protein</fullName>
    </recommendedName>
</protein>
<dbReference type="EnsemblPlants" id="evm.model.05.710">
    <property type="protein sequence ID" value="cds.evm.model.05.710"/>
    <property type="gene ID" value="evm.TU.05.710"/>
</dbReference>